<dbReference type="VEuPathDB" id="VectorBase:ADAR2_000458"/>
<accession>W5J9G4</accession>
<gene>
    <name evidence="2" type="ORF">AND_007734</name>
</gene>
<dbReference type="Proteomes" id="UP000000673">
    <property type="component" value="Unassembled WGS sequence"/>
</dbReference>
<keyword evidence="4" id="KW-1185">Reference proteome</keyword>
<name>W5J9G4_ANODA</name>
<organism evidence="2">
    <name type="scientific">Anopheles darlingi</name>
    <name type="common">Mosquito</name>
    <dbReference type="NCBI Taxonomy" id="43151"/>
    <lineage>
        <taxon>Eukaryota</taxon>
        <taxon>Metazoa</taxon>
        <taxon>Ecdysozoa</taxon>
        <taxon>Arthropoda</taxon>
        <taxon>Hexapoda</taxon>
        <taxon>Insecta</taxon>
        <taxon>Pterygota</taxon>
        <taxon>Neoptera</taxon>
        <taxon>Endopterygota</taxon>
        <taxon>Diptera</taxon>
        <taxon>Nematocera</taxon>
        <taxon>Culicoidea</taxon>
        <taxon>Culicidae</taxon>
        <taxon>Anophelinae</taxon>
        <taxon>Anopheles</taxon>
    </lineage>
</organism>
<sequence>MTTPRDVIEKKLLICEKIRKRKDLLTEEEDQVLRECRTSELFGIESNPYRLGKICEGEKMQLAAFYDAHELKYRRAVTKINRRVLPKPRDTLPPPRPVERPTETTSRPVSTNQDTNLIRLTDATRSTGNEMNDVIDILTAAPLVAPSSDIYQIEEQIAVSMIRSDNELILEGLEDDNFGILEGDGIRDFLEMCTGTDLPPMTMGDESSQMLLLNQLPSMSRPTPPVVDNFQEWNIESVLSQLDFPGTTRIPTPPQLFPALPSEALSGDSLDNIQPLPAFEPVPVTQMPVSDAQTEPYVPAEDTASLEPIEAVTPRRTRTVRRQPRTFTDRLPLFEETAFGLLRNRRTFDIFSCYYDSNVDWMIERLQKRLFDQRVASLLQPQPLLTTDLSAIRPNDSTSIDAQRQIPGGGLEGNASEGSRNLPPLPFADRTDPHGQSSKLHDAARTQLTDALETPVGVASIVAPDSLPPLPPLADVSLPGQPYAVEQVKQFCRHF</sequence>
<dbReference type="VEuPathDB" id="VectorBase:ADAC007734"/>
<feature type="region of interest" description="Disordered" evidence="1">
    <location>
        <begin position="394"/>
        <end position="442"/>
    </location>
</feature>
<evidence type="ECO:0000313" key="2">
    <source>
        <dbReference type="EMBL" id="ETN60636.1"/>
    </source>
</evidence>
<dbReference type="AlphaFoldDB" id="W5J9G4"/>
<reference evidence="2 4" key="1">
    <citation type="journal article" date="2010" name="BMC Genomics">
        <title>Combination of measures distinguishes pre-miRNAs from other stem-loops in the genome of the newly sequenced Anopheles darlingi.</title>
        <authorList>
            <person name="Mendes N.D."/>
            <person name="Freitas A.T."/>
            <person name="Vasconcelos A.T."/>
            <person name="Sagot M.F."/>
        </authorList>
    </citation>
    <scope>NUCLEOTIDE SEQUENCE</scope>
</reference>
<feature type="compositionally biased region" description="Basic and acidic residues" evidence="1">
    <location>
        <begin position="429"/>
        <end position="442"/>
    </location>
</feature>
<proteinExistence type="predicted"/>
<dbReference type="OMA" id="RECRTSE"/>
<feature type="region of interest" description="Disordered" evidence="1">
    <location>
        <begin position="84"/>
        <end position="112"/>
    </location>
</feature>
<reference evidence="2" key="2">
    <citation type="submission" date="2010-05" db="EMBL/GenBank/DDBJ databases">
        <authorList>
            <person name="Almeida L.G."/>
            <person name="Nicolas M.F."/>
            <person name="Souza R.C."/>
            <person name="Vasconcelos A.T.R."/>
        </authorList>
    </citation>
    <scope>NUCLEOTIDE SEQUENCE</scope>
</reference>
<dbReference type="EnsemblMetazoa" id="ADAC007734-RA">
    <property type="protein sequence ID" value="ADAC007734-PA"/>
    <property type="gene ID" value="ADAC007734"/>
</dbReference>
<dbReference type="HOGENOM" id="CLU_551211_0_0_1"/>
<evidence type="ECO:0000313" key="4">
    <source>
        <dbReference type="Proteomes" id="UP000000673"/>
    </source>
</evidence>
<protein>
    <submittedName>
        <fullName evidence="2 3">Uncharacterized protein</fullName>
    </submittedName>
</protein>
<dbReference type="EMBL" id="ADMH02001884">
    <property type="protein sequence ID" value="ETN60636.1"/>
    <property type="molecule type" value="Genomic_DNA"/>
</dbReference>
<evidence type="ECO:0000313" key="3">
    <source>
        <dbReference type="EnsemblMetazoa" id="ADAC007734-PA"/>
    </source>
</evidence>
<evidence type="ECO:0000256" key="1">
    <source>
        <dbReference type="SAM" id="MobiDB-lite"/>
    </source>
</evidence>
<reference evidence="2" key="3">
    <citation type="journal article" date="2013" name="Nucleic Acids Res.">
        <title>The genome of Anopheles darlingi, the main neotropical malaria vector.</title>
        <authorList>
            <person name="Marinotti O."/>
            <person name="Cerqueira G.C."/>
            <person name="de Almeida L.G."/>
            <person name="Ferro M.I."/>
            <person name="Loreto E.L."/>
            <person name="Zaha A."/>
            <person name="Teixeira S.M."/>
            <person name="Wespiser A.R."/>
            <person name="Almeida E Silva A."/>
            <person name="Schlindwein A.D."/>
            <person name="Pacheco A.C."/>
            <person name="Silva A.L."/>
            <person name="Graveley B.R."/>
            <person name="Walenz B.P."/>
            <person name="Lima Bde A."/>
            <person name="Ribeiro C.A."/>
            <person name="Nunes-Silva C.G."/>
            <person name="de Carvalho C.R."/>
            <person name="Soares C.M."/>
            <person name="de Menezes C.B."/>
            <person name="Matiolli C."/>
            <person name="Caffrey D."/>
            <person name="Araujo D.A."/>
            <person name="de Oliveira D.M."/>
            <person name="Golenbock D."/>
            <person name="Grisard E.C."/>
            <person name="Fantinatti-Garboggini F."/>
            <person name="de Carvalho F.M."/>
            <person name="Barcellos F.G."/>
            <person name="Prosdocimi F."/>
            <person name="May G."/>
            <person name="Azevedo Junior G.M."/>
            <person name="Guimaraes G.M."/>
            <person name="Goldman G.H."/>
            <person name="Padilha I.Q."/>
            <person name="Batista Jda S."/>
            <person name="Ferro J.A."/>
            <person name="Ribeiro J.M."/>
            <person name="Fietto J.L."/>
            <person name="Dabbas K.M."/>
            <person name="Cerdeira L."/>
            <person name="Agnez-Lima L.F."/>
            <person name="Brocchi M."/>
            <person name="de Carvalho M.O."/>
            <person name="Teixeira Mde M."/>
            <person name="Diniz Maia Mde M."/>
            <person name="Goldman M.H."/>
            <person name="Cruz Schneider M.P."/>
            <person name="Felipe M.S."/>
            <person name="Hungria M."/>
            <person name="Nicolas M.F."/>
            <person name="Pereira M."/>
            <person name="Montes M.A."/>
            <person name="Cantao M.E."/>
            <person name="Vincentz M."/>
            <person name="Rafael M.S."/>
            <person name="Silverman N."/>
            <person name="Stoco P.H."/>
            <person name="Souza R.C."/>
            <person name="Vicentini R."/>
            <person name="Gazzinelli R.T."/>
            <person name="Neves Rde O."/>
            <person name="Silva R."/>
            <person name="Astolfi-Filho S."/>
            <person name="Maciel T.E."/>
            <person name="Urmenyi T.P."/>
            <person name="Tadei W.P."/>
            <person name="Camargo E.P."/>
            <person name="de Vasconcelos A.T."/>
        </authorList>
    </citation>
    <scope>NUCLEOTIDE SEQUENCE</scope>
</reference>
<reference evidence="3" key="4">
    <citation type="submission" date="2015-06" db="UniProtKB">
        <authorList>
            <consortium name="EnsemblMetazoa"/>
        </authorList>
    </citation>
    <scope>IDENTIFICATION</scope>
</reference>